<evidence type="ECO:0000256" key="2">
    <source>
        <dbReference type="SAM" id="SignalP"/>
    </source>
</evidence>
<feature type="transmembrane region" description="Helical" evidence="1">
    <location>
        <begin position="433"/>
        <end position="453"/>
    </location>
</feature>
<evidence type="ECO:0000313" key="4">
    <source>
        <dbReference type="Proteomes" id="UP000684084"/>
    </source>
</evidence>
<feature type="signal peptide" evidence="2">
    <location>
        <begin position="1"/>
        <end position="19"/>
    </location>
</feature>
<keyword evidence="1" id="KW-0472">Membrane</keyword>
<gene>
    <name evidence="3" type="ORF">CHRIB12_LOCUS2417</name>
</gene>
<reference evidence="3" key="1">
    <citation type="submission" date="2020-05" db="EMBL/GenBank/DDBJ databases">
        <authorList>
            <person name="Rincon C."/>
            <person name="Sanders R I."/>
            <person name="Robbins C."/>
            <person name="Chaturvedi A."/>
        </authorList>
    </citation>
    <scope>NUCLEOTIDE SEQUENCE</scope>
    <source>
        <strain evidence="3">CHB12</strain>
    </source>
</reference>
<dbReference type="EMBL" id="CAGKOT010000003">
    <property type="protein sequence ID" value="CAB5323792.1"/>
    <property type="molecule type" value="Genomic_DNA"/>
</dbReference>
<dbReference type="AlphaFoldDB" id="A0A915YSH8"/>
<dbReference type="Proteomes" id="UP000684084">
    <property type="component" value="Unassembled WGS sequence"/>
</dbReference>
<comment type="caution">
    <text evidence="3">The sequence shown here is derived from an EMBL/GenBank/DDBJ whole genome shotgun (WGS) entry which is preliminary data.</text>
</comment>
<dbReference type="VEuPathDB" id="FungiDB:RhiirFUN_005503"/>
<keyword evidence="1" id="KW-0812">Transmembrane</keyword>
<keyword evidence="1" id="KW-1133">Transmembrane helix</keyword>
<evidence type="ECO:0000313" key="3">
    <source>
        <dbReference type="EMBL" id="CAB5323792.1"/>
    </source>
</evidence>
<sequence>MKLNFILIILFIVLKQIFAECFEPIDTFKLEKTIKKVDCGDWINEKGIKKFNNNDGNKLVGGGNETMFKVTFTCLLNDKVLCDKAQKAFDRASNSITNTLKLKEQVTINATFFDFCGEGKNDLECPLEAIATIGETSPKRFYSLLSDDDKMERIYPQALVKQFQFPEHPQYDDFDIIIRFNSRVRFYFPEDTTPIGPKQYDFEFTVTHELLHGLGFYSLWQPLPFDETNDLRALCPPIVVINSGKDGKVDSDSPDEPLTVKESIFDKYMIRLDNGSFISEYTKKMQNYVSSNEKATLQDFLESQFPIMRTMFLLATRPKSLGFLPHNSKSINDAVILETSIPGYQPGSSVSHVDLSTYNNTSDYLMAYKGTPGRTTTDFISIGGNYPGGVIGPKTKSILESIGYATEEYPEPIKPQPFVKSSAKHNSAVPISAISNSVIFSQFYIMIFVIVILL</sequence>
<dbReference type="OrthoDB" id="73465at2759"/>
<evidence type="ECO:0008006" key="5">
    <source>
        <dbReference type="Google" id="ProtNLM"/>
    </source>
</evidence>
<proteinExistence type="predicted"/>
<feature type="chain" id="PRO_5037288412" description="Sequence orphan" evidence="2">
    <location>
        <begin position="20"/>
        <end position="454"/>
    </location>
</feature>
<keyword evidence="2" id="KW-0732">Signal</keyword>
<protein>
    <recommendedName>
        <fullName evidence="5">Sequence orphan</fullName>
    </recommendedName>
</protein>
<name>A0A915YSH8_9GLOM</name>
<evidence type="ECO:0000256" key="1">
    <source>
        <dbReference type="SAM" id="Phobius"/>
    </source>
</evidence>
<accession>A0A915YSH8</accession>
<organism evidence="3 4">
    <name type="scientific">Rhizophagus irregularis</name>
    <dbReference type="NCBI Taxonomy" id="588596"/>
    <lineage>
        <taxon>Eukaryota</taxon>
        <taxon>Fungi</taxon>
        <taxon>Fungi incertae sedis</taxon>
        <taxon>Mucoromycota</taxon>
        <taxon>Glomeromycotina</taxon>
        <taxon>Glomeromycetes</taxon>
        <taxon>Glomerales</taxon>
        <taxon>Glomeraceae</taxon>
        <taxon>Rhizophagus</taxon>
    </lineage>
</organism>